<protein>
    <recommendedName>
        <fullName evidence="2">DUF4232 domain-containing protein</fullName>
    </recommendedName>
</protein>
<dbReference type="InterPro" id="IPR025326">
    <property type="entry name" value="DUF4232"/>
</dbReference>
<evidence type="ECO:0000313" key="4">
    <source>
        <dbReference type="Proteomes" id="UP001500456"/>
    </source>
</evidence>
<evidence type="ECO:0000313" key="3">
    <source>
        <dbReference type="EMBL" id="GAA4015126.1"/>
    </source>
</evidence>
<feature type="chain" id="PRO_5046143223" description="DUF4232 domain-containing protein" evidence="1">
    <location>
        <begin position="35"/>
        <end position="196"/>
    </location>
</feature>
<keyword evidence="4" id="KW-1185">Reference proteome</keyword>
<dbReference type="Pfam" id="PF14016">
    <property type="entry name" value="DUF4232"/>
    <property type="match status" value="1"/>
</dbReference>
<dbReference type="Proteomes" id="UP001500456">
    <property type="component" value="Unassembled WGS sequence"/>
</dbReference>
<organism evidence="3 4">
    <name type="scientific">Streptomyces plumbiresistens</name>
    <dbReference type="NCBI Taxonomy" id="511811"/>
    <lineage>
        <taxon>Bacteria</taxon>
        <taxon>Bacillati</taxon>
        <taxon>Actinomycetota</taxon>
        <taxon>Actinomycetes</taxon>
        <taxon>Kitasatosporales</taxon>
        <taxon>Streptomycetaceae</taxon>
        <taxon>Streptomyces</taxon>
    </lineage>
</organism>
<feature type="signal peptide" evidence="1">
    <location>
        <begin position="1"/>
        <end position="34"/>
    </location>
</feature>
<comment type="caution">
    <text evidence="3">The sequence shown here is derived from an EMBL/GenBank/DDBJ whole genome shotgun (WGS) entry which is preliminary data.</text>
</comment>
<gene>
    <name evidence="3" type="ORF">GCM10022232_67660</name>
</gene>
<evidence type="ECO:0000256" key="1">
    <source>
        <dbReference type="SAM" id="SignalP"/>
    </source>
</evidence>
<keyword evidence="1" id="KW-0732">Signal</keyword>
<reference evidence="4" key="1">
    <citation type="journal article" date="2019" name="Int. J. Syst. Evol. Microbiol.">
        <title>The Global Catalogue of Microorganisms (GCM) 10K type strain sequencing project: providing services to taxonomists for standard genome sequencing and annotation.</title>
        <authorList>
            <consortium name="The Broad Institute Genomics Platform"/>
            <consortium name="The Broad Institute Genome Sequencing Center for Infectious Disease"/>
            <person name="Wu L."/>
            <person name="Ma J."/>
        </authorList>
    </citation>
    <scope>NUCLEOTIDE SEQUENCE [LARGE SCALE GENOMIC DNA]</scope>
    <source>
        <strain evidence="4">JCM 16924</strain>
    </source>
</reference>
<sequence length="196" mass="19301">MHSTIGITLTQRTLMRTAPSLAAAALAAALLLTACDDSGSNDDGGGAAETGKESTASTACKLDEVTVEVGPAAEAPAAGDTGTVPVTITNSATECTLDGLPTVGLQAGDTSTDVPADPAATAQKLTLAANQAVSFTITYVRGEAGGAQSLAVKTGKFSLPGATATHGFPWSYGEVALKGDGSEPDATVSGFQQVGD</sequence>
<dbReference type="EMBL" id="BAAAZX010000023">
    <property type="protein sequence ID" value="GAA4015126.1"/>
    <property type="molecule type" value="Genomic_DNA"/>
</dbReference>
<evidence type="ECO:0000259" key="2">
    <source>
        <dbReference type="Pfam" id="PF14016"/>
    </source>
</evidence>
<feature type="domain" description="DUF4232" evidence="2">
    <location>
        <begin position="60"/>
        <end position="191"/>
    </location>
</feature>
<accession>A0ABP7SQY4</accession>
<name>A0ABP7SQY4_9ACTN</name>
<proteinExistence type="predicted"/>